<keyword evidence="6 7" id="KW-0464">Manganese</keyword>
<feature type="signal peptide" evidence="9">
    <location>
        <begin position="1"/>
        <end position="35"/>
    </location>
</feature>
<proteinExistence type="inferred from homology"/>
<dbReference type="Gene3D" id="2.60.120.10">
    <property type="entry name" value="Jelly Rolls"/>
    <property type="match status" value="1"/>
</dbReference>
<evidence type="ECO:0000259" key="10">
    <source>
        <dbReference type="SMART" id="SM00835"/>
    </source>
</evidence>
<protein>
    <recommendedName>
        <fullName evidence="9">Germin-like protein</fullName>
    </recommendedName>
</protein>
<comment type="similarity">
    <text evidence="2 9">Belongs to the germin family.</text>
</comment>
<accession>A0A176VJF5</accession>
<keyword evidence="4 9" id="KW-0964">Secreted</keyword>
<dbReference type="InterPro" id="IPR019780">
    <property type="entry name" value="Germin_Mn-BS"/>
</dbReference>
<evidence type="ECO:0000256" key="6">
    <source>
        <dbReference type="ARBA" id="ARBA00023211"/>
    </source>
</evidence>
<feature type="binding site" evidence="8">
    <location>
        <position position="109"/>
    </location>
    <ligand>
        <name>Mn(2+)</name>
        <dbReference type="ChEBI" id="CHEBI:29035"/>
    </ligand>
</feature>
<dbReference type="Proteomes" id="UP000077202">
    <property type="component" value="Unassembled WGS sequence"/>
</dbReference>
<comment type="subcellular location">
    <subcellularLocation>
        <location evidence="1 9">Secreted</location>
        <location evidence="1 9">Extracellular space</location>
        <location evidence="1 9">Apoplast</location>
    </subcellularLocation>
</comment>
<dbReference type="Pfam" id="PF00190">
    <property type="entry name" value="Cupin_1"/>
    <property type="match status" value="1"/>
</dbReference>
<dbReference type="SMR" id="A0A176VJF5"/>
<evidence type="ECO:0000256" key="1">
    <source>
        <dbReference type="ARBA" id="ARBA00004271"/>
    </source>
</evidence>
<dbReference type="SUPFAM" id="SSF51182">
    <property type="entry name" value="RmlC-like cupins"/>
    <property type="match status" value="1"/>
</dbReference>
<feature type="domain" description="Cupin type-1" evidence="10">
    <location>
        <begin position="57"/>
        <end position="199"/>
    </location>
</feature>
<evidence type="ECO:0000313" key="11">
    <source>
        <dbReference type="EMBL" id="OAE21079.1"/>
    </source>
</evidence>
<name>A0A176VJF5_MARPO</name>
<dbReference type="CDD" id="cd02241">
    <property type="entry name" value="cupin_OxOx"/>
    <property type="match status" value="1"/>
</dbReference>
<evidence type="ECO:0000256" key="4">
    <source>
        <dbReference type="ARBA" id="ARBA00022525"/>
    </source>
</evidence>
<keyword evidence="5 7" id="KW-0479">Metal-binding</keyword>
<evidence type="ECO:0000256" key="5">
    <source>
        <dbReference type="ARBA" id="ARBA00022723"/>
    </source>
</evidence>
<sequence>MQDPTKWGWRSMSETHIVLLLLLACSILLMQKATAADPDPLVDFPPNASTPVFRDIFSLGVVGKGSGGVKAGLNVTIFPGLKSQGITVIQFRMLPCGENLPHTHPRATELLSMISGGPLQAGFVDTKGVSKIYIVYPGDLIIFPRGLLHFELNVGNETAFFLSSFNSENPGIQDSAGGLLQLPERAAAIALNQDLETIRSLKSQRKYNDPSTLVAAKNGVCIPGQFIDTDI</sequence>
<evidence type="ECO:0000313" key="12">
    <source>
        <dbReference type="Proteomes" id="UP000077202"/>
    </source>
</evidence>
<evidence type="ECO:0000256" key="2">
    <source>
        <dbReference type="ARBA" id="ARBA00007456"/>
    </source>
</evidence>
<dbReference type="InterPro" id="IPR006045">
    <property type="entry name" value="Cupin_1"/>
</dbReference>
<evidence type="ECO:0000256" key="7">
    <source>
        <dbReference type="PIRSR" id="PIRSR601929-1"/>
    </source>
</evidence>
<reference evidence="11" key="1">
    <citation type="submission" date="2016-03" db="EMBL/GenBank/DDBJ databases">
        <title>Mechanisms controlling the formation of the plant cell surface in tip-growing cells are functionally conserved among land plants.</title>
        <authorList>
            <person name="Honkanen S."/>
            <person name="Jones V.A."/>
            <person name="Morieri G."/>
            <person name="Champion C."/>
            <person name="Hetherington A.J."/>
            <person name="Kelly S."/>
            <person name="Saint-Marcoux D."/>
            <person name="Proust H."/>
            <person name="Prescott H."/>
            <person name="Dolan L."/>
        </authorList>
    </citation>
    <scope>NUCLEOTIDE SEQUENCE [LARGE SCALE GENOMIC DNA]</scope>
    <source>
        <tissue evidence="11">Whole gametophyte</tissue>
    </source>
</reference>
<dbReference type="GO" id="GO:0048046">
    <property type="term" value="C:apoplast"/>
    <property type="evidence" value="ECO:0007669"/>
    <property type="project" value="UniProtKB-SubCell"/>
</dbReference>
<evidence type="ECO:0000256" key="9">
    <source>
        <dbReference type="RuleBase" id="RU366015"/>
    </source>
</evidence>
<dbReference type="PANTHER" id="PTHR31238">
    <property type="entry name" value="GERMIN-LIKE PROTEIN SUBFAMILY 3 MEMBER 3"/>
    <property type="match status" value="1"/>
</dbReference>
<keyword evidence="9" id="KW-0732">Signal</keyword>
<dbReference type="AlphaFoldDB" id="A0A176VJF5"/>
<evidence type="ECO:0000256" key="8">
    <source>
        <dbReference type="PIRSR" id="PIRSR601929-2"/>
    </source>
</evidence>
<feature type="binding site" evidence="7">
    <location>
        <position position="104"/>
    </location>
    <ligand>
        <name>oxalate</name>
        <dbReference type="ChEBI" id="CHEBI:30623"/>
    </ligand>
</feature>
<dbReference type="GO" id="GO:0030145">
    <property type="term" value="F:manganese ion binding"/>
    <property type="evidence" value="ECO:0007669"/>
    <property type="project" value="UniProtKB-UniRule"/>
</dbReference>
<feature type="binding site" evidence="8">
    <location>
        <position position="104"/>
    </location>
    <ligand>
        <name>Mn(2+)</name>
        <dbReference type="ChEBI" id="CHEBI:29035"/>
    </ligand>
</feature>
<feature type="binding site" evidence="7">
    <location>
        <position position="109"/>
    </location>
    <ligand>
        <name>oxalate</name>
        <dbReference type="ChEBI" id="CHEBI:30623"/>
    </ligand>
</feature>
<gene>
    <name evidence="11" type="ORF">AXG93_3661s1040</name>
</gene>
<dbReference type="InterPro" id="IPR001929">
    <property type="entry name" value="Germin"/>
</dbReference>
<comment type="caution">
    <text evidence="11">The sequence shown here is derived from an EMBL/GenBank/DDBJ whole genome shotgun (WGS) entry which is preliminary data.</text>
</comment>
<feature type="binding site" evidence="8">
    <location>
        <position position="149"/>
    </location>
    <ligand>
        <name>Mn(2+)</name>
        <dbReference type="ChEBI" id="CHEBI:29035"/>
    </ligand>
</feature>
<dbReference type="PROSITE" id="PS51257">
    <property type="entry name" value="PROKAR_LIPOPROTEIN"/>
    <property type="match status" value="1"/>
</dbReference>
<dbReference type="PRINTS" id="PR00325">
    <property type="entry name" value="GERMIN"/>
</dbReference>
<feature type="chain" id="PRO_5019610843" description="Germin-like protein" evidence="9">
    <location>
        <begin position="36"/>
        <end position="231"/>
    </location>
</feature>
<organism evidence="11 12">
    <name type="scientific">Marchantia polymorpha subsp. ruderalis</name>
    <dbReference type="NCBI Taxonomy" id="1480154"/>
    <lineage>
        <taxon>Eukaryota</taxon>
        <taxon>Viridiplantae</taxon>
        <taxon>Streptophyta</taxon>
        <taxon>Embryophyta</taxon>
        <taxon>Marchantiophyta</taxon>
        <taxon>Marchantiopsida</taxon>
        <taxon>Marchantiidae</taxon>
        <taxon>Marchantiales</taxon>
        <taxon>Marchantiaceae</taxon>
        <taxon>Marchantia</taxon>
    </lineage>
</organism>
<feature type="binding site" evidence="8">
    <location>
        <position position="102"/>
    </location>
    <ligand>
        <name>Mn(2+)</name>
        <dbReference type="ChEBI" id="CHEBI:29035"/>
    </ligand>
</feature>
<dbReference type="InterPro" id="IPR014710">
    <property type="entry name" value="RmlC-like_jellyroll"/>
</dbReference>
<dbReference type="EMBL" id="LVLJ01003529">
    <property type="protein sequence ID" value="OAE21079.1"/>
    <property type="molecule type" value="Genomic_DNA"/>
</dbReference>
<dbReference type="SMART" id="SM00835">
    <property type="entry name" value="Cupin_1"/>
    <property type="match status" value="1"/>
</dbReference>
<dbReference type="PROSITE" id="PS00725">
    <property type="entry name" value="GERMIN"/>
    <property type="match status" value="1"/>
</dbReference>
<feature type="binding site" evidence="7">
    <location>
        <position position="99"/>
    </location>
    <ligand>
        <name>oxalate</name>
        <dbReference type="ChEBI" id="CHEBI:30623"/>
    </ligand>
</feature>
<keyword evidence="12" id="KW-1185">Reference proteome</keyword>
<evidence type="ECO:0000256" key="3">
    <source>
        <dbReference type="ARBA" id="ARBA00022523"/>
    </source>
</evidence>
<keyword evidence="3 9" id="KW-0052">Apoplast</keyword>
<dbReference type="InterPro" id="IPR011051">
    <property type="entry name" value="RmlC_Cupin_sf"/>
</dbReference>